<sequence length="324" mass="34280">MKRSITLVLALLVHLLTVAFVAGGVWMAAVNNADMILGWLVGGLLVAIGVMLRPRLGGRLPSDAEILDRQAAGELYAAAERVADRAGVPRPRAVAVRDLDPVSRYLRVGPLRRPVLVVGLPLWLALSPRQRAAALALAYAETPTVEELIVDGALATLAEWREALLGAAPSRSREEAQTKVTASSLGVVNQPGTTYEAAGLLGRVIGRVVGAPVLLAEHGLARLARSDAGRVERRKEELARRVVPAADLAEVRAMLAGGRYLAPMQAAALRGESVPAIREGALGRASLPSSDSGSELLGAAESHRIDDELLRHYTRAIRGFGLIS</sequence>
<evidence type="ECO:0000313" key="2">
    <source>
        <dbReference type="EMBL" id="NUW31437.1"/>
    </source>
</evidence>
<feature type="transmembrane region" description="Helical" evidence="1">
    <location>
        <begin position="35"/>
        <end position="52"/>
    </location>
</feature>
<name>A0A7Y6I486_9ACTN</name>
<evidence type="ECO:0008006" key="4">
    <source>
        <dbReference type="Google" id="ProtNLM"/>
    </source>
</evidence>
<evidence type="ECO:0000313" key="3">
    <source>
        <dbReference type="Proteomes" id="UP000586042"/>
    </source>
</evidence>
<feature type="transmembrane region" description="Helical" evidence="1">
    <location>
        <begin position="7"/>
        <end position="29"/>
    </location>
</feature>
<reference evidence="2 3" key="1">
    <citation type="submission" date="2020-06" db="EMBL/GenBank/DDBJ databases">
        <title>Nonomuraea sp. SMC257, a novel actinomycete isolated from soil.</title>
        <authorList>
            <person name="Chanama M."/>
        </authorList>
    </citation>
    <scope>NUCLEOTIDE SEQUENCE [LARGE SCALE GENOMIC DNA]</scope>
    <source>
        <strain evidence="2 3">SMC257</strain>
    </source>
</reference>
<keyword evidence="1" id="KW-1133">Transmembrane helix</keyword>
<organism evidence="2 3">
    <name type="scientific">Nonomuraea montanisoli</name>
    <dbReference type="NCBI Taxonomy" id="2741721"/>
    <lineage>
        <taxon>Bacteria</taxon>
        <taxon>Bacillati</taxon>
        <taxon>Actinomycetota</taxon>
        <taxon>Actinomycetes</taxon>
        <taxon>Streptosporangiales</taxon>
        <taxon>Streptosporangiaceae</taxon>
        <taxon>Nonomuraea</taxon>
    </lineage>
</organism>
<dbReference type="Proteomes" id="UP000586042">
    <property type="component" value="Unassembled WGS sequence"/>
</dbReference>
<comment type="caution">
    <text evidence="2">The sequence shown here is derived from an EMBL/GenBank/DDBJ whole genome shotgun (WGS) entry which is preliminary data.</text>
</comment>
<dbReference type="AlphaFoldDB" id="A0A7Y6I486"/>
<gene>
    <name evidence="2" type="ORF">HTZ77_08370</name>
</gene>
<dbReference type="RefSeq" id="WP_175588892.1">
    <property type="nucleotide sequence ID" value="NZ_JABWGN010000003.1"/>
</dbReference>
<keyword evidence="3" id="KW-1185">Reference proteome</keyword>
<protein>
    <recommendedName>
        <fullName evidence="4">M48 family metalloprotease</fullName>
    </recommendedName>
</protein>
<evidence type="ECO:0000256" key="1">
    <source>
        <dbReference type="SAM" id="Phobius"/>
    </source>
</evidence>
<keyword evidence="1" id="KW-0812">Transmembrane</keyword>
<accession>A0A7Y6I486</accession>
<dbReference type="EMBL" id="JABWGN010000003">
    <property type="protein sequence ID" value="NUW31437.1"/>
    <property type="molecule type" value="Genomic_DNA"/>
</dbReference>
<keyword evidence="1" id="KW-0472">Membrane</keyword>
<proteinExistence type="predicted"/>